<dbReference type="EMBL" id="CP126216">
    <property type="protein sequence ID" value="WIA18045.1"/>
    <property type="molecule type" value="Genomic_DNA"/>
</dbReference>
<evidence type="ECO:0000313" key="3">
    <source>
        <dbReference type="Proteomes" id="UP001244341"/>
    </source>
</evidence>
<keyword evidence="3" id="KW-1185">Reference proteome</keyword>
<gene>
    <name evidence="2" type="ORF">OEZ85_009527</name>
</gene>
<accession>A0ABY8U9Q6</accession>
<dbReference type="InterPro" id="IPR002125">
    <property type="entry name" value="CMP_dCMP_dom"/>
</dbReference>
<evidence type="ECO:0000313" key="2">
    <source>
        <dbReference type="EMBL" id="WIA18045.1"/>
    </source>
</evidence>
<dbReference type="Proteomes" id="UP001244341">
    <property type="component" value="Chromosome 9b"/>
</dbReference>
<reference evidence="2 3" key="1">
    <citation type="submission" date="2023-05" db="EMBL/GenBank/DDBJ databases">
        <title>A 100% complete, gapless, phased diploid assembly of the Scenedesmus obliquus UTEX 3031 genome.</title>
        <authorList>
            <person name="Biondi T.C."/>
            <person name="Hanschen E.R."/>
            <person name="Kwon T."/>
            <person name="Eng W."/>
            <person name="Kruse C.P.S."/>
            <person name="Koehler S.I."/>
            <person name="Kunde Y."/>
            <person name="Gleasner C.D."/>
            <person name="You Mak K.T."/>
            <person name="Polle J."/>
            <person name="Hovde B.T."/>
            <person name="Starkenburg S.R."/>
        </authorList>
    </citation>
    <scope>NUCLEOTIDE SEQUENCE [LARGE SCALE GENOMIC DNA]</scope>
    <source>
        <strain evidence="2 3">DOE0152z</strain>
    </source>
</reference>
<protein>
    <recommendedName>
        <fullName evidence="1">CMP/dCMP-type deaminase domain-containing protein</fullName>
    </recommendedName>
</protein>
<name>A0ABY8U9Q6_TETOB</name>
<proteinExistence type="predicted"/>
<feature type="domain" description="CMP/dCMP-type deaminase" evidence="1">
    <location>
        <begin position="18"/>
        <end position="57"/>
    </location>
</feature>
<organism evidence="2 3">
    <name type="scientific">Tetradesmus obliquus</name>
    <name type="common">Green alga</name>
    <name type="synonym">Acutodesmus obliquus</name>
    <dbReference type="NCBI Taxonomy" id="3088"/>
    <lineage>
        <taxon>Eukaryota</taxon>
        <taxon>Viridiplantae</taxon>
        <taxon>Chlorophyta</taxon>
        <taxon>core chlorophytes</taxon>
        <taxon>Chlorophyceae</taxon>
        <taxon>CS clade</taxon>
        <taxon>Sphaeropleales</taxon>
        <taxon>Scenedesmaceae</taxon>
        <taxon>Tetradesmus</taxon>
    </lineage>
</organism>
<dbReference type="Pfam" id="PF00383">
    <property type="entry name" value="dCMP_cyt_deam_1"/>
    <property type="match status" value="1"/>
</dbReference>
<dbReference type="SUPFAM" id="SSF53927">
    <property type="entry name" value="Cytidine deaminase-like"/>
    <property type="match status" value="1"/>
</dbReference>
<sequence length="67" mass="7066">MRVAPCRSTAQPTGAVSQEDRAYMLQALELAKRALGKTHPNPAVGCVIVKDGQHLAGATVPQQQPDS</sequence>
<evidence type="ECO:0000259" key="1">
    <source>
        <dbReference type="Pfam" id="PF00383"/>
    </source>
</evidence>
<dbReference type="InterPro" id="IPR016193">
    <property type="entry name" value="Cytidine_deaminase-like"/>
</dbReference>
<dbReference type="Gene3D" id="3.40.140.10">
    <property type="entry name" value="Cytidine Deaminase, domain 2"/>
    <property type="match status" value="1"/>
</dbReference>